<feature type="chain" id="PRO_5035846660" description="EF-hand domain-containing protein" evidence="2">
    <location>
        <begin position="17"/>
        <end position="133"/>
    </location>
</feature>
<dbReference type="GO" id="GO:0005509">
    <property type="term" value="F:calcium ion binding"/>
    <property type="evidence" value="ECO:0007669"/>
    <property type="project" value="InterPro"/>
</dbReference>
<evidence type="ECO:0000313" key="4">
    <source>
        <dbReference type="EMBL" id="CAG5126401.1"/>
    </source>
</evidence>
<feature type="signal peptide" evidence="2">
    <location>
        <begin position="1"/>
        <end position="16"/>
    </location>
</feature>
<dbReference type="InterPro" id="IPR011992">
    <property type="entry name" value="EF-hand-dom_pair"/>
</dbReference>
<keyword evidence="2" id="KW-0732">Signal</keyword>
<evidence type="ECO:0000313" key="5">
    <source>
        <dbReference type="Proteomes" id="UP000678393"/>
    </source>
</evidence>
<dbReference type="Proteomes" id="UP000678393">
    <property type="component" value="Unassembled WGS sequence"/>
</dbReference>
<dbReference type="Gene3D" id="1.10.238.10">
    <property type="entry name" value="EF-hand"/>
    <property type="match status" value="1"/>
</dbReference>
<dbReference type="PROSITE" id="PS00018">
    <property type="entry name" value="EF_HAND_1"/>
    <property type="match status" value="1"/>
</dbReference>
<dbReference type="EMBL" id="CAJHNH020002349">
    <property type="protein sequence ID" value="CAG5126401.1"/>
    <property type="molecule type" value="Genomic_DNA"/>
</dbReference>
<reference evidence="4" key="1">
    <citation type="submission" date="2021-04" db="EMBL/GenBank/DDBJ databases">
        <authorList>
            <consortium name="Molecular Ecology Group"/>
        </authorList>
    </citation>
    <scope>NUCLEOTIDE SEQUENCE</scope>
</reference>
<protein>
    <recommendedName>
        <fullName evidence="3">EF-hand domain-containing protein</fullName>
    </recommendedName>
</protein>
<name>A0A8S3ZHJ5_9EUPU</name>
<dbReference type="InterPro" id="IPR002048">
    <property type="entry name" value="EF_hand_dom"/>
</dbReference>
<dbReference type="SUPFAM" id="SSF47473">
    <property type="entry name" value="EF-hand"/>
    <property type="match status" value="1"/>
</dbReference>
<organism evidence="4 5">
    <name type="scientific">Candidula unifasciata</name>
    <dbReference type="NCBI Taxonomy" id="100452"/>
    <lineage>
        <taxon>Eukaryota</taxon>
        <taxon>Metazoa</taxon>
        <taxon>Spiralia</taxon>
        <taxon>Lophotrochozoa</taxon>
        <taxon>Mollusca</taxon>
        <taxon>Gastropoda</taxon>
        <taxon>Heterobranchia</taxon>
        <taxon>Euthyneura</taxon>
        <taxon>Panpulmonata</taxon>
        <taxon>Eupulmonata</taxon>
        <taxon>Stylommatophora</taxon>
        <taxon>Helicina</taxon>
        <taxon>Helicoidea</taxon>
        <taxon>Geomitridae</taxon>
        <taxon>Candidula</taxon>
    </lineage>
</organism>
<gene>
    <name evidence="4" type="ORF">CUNI_LOCUS11959</name>
</gene>
<comment type="caution">
    <text evidence="4">The sequence shown here is derived from an EMBL/GenBank/DDBJ whole genome shotgun (WGS) entry which is preliminary data.</text>
</comment>
<sequence>MYQFLLLLLLPALAMAGCNKEIMKMFFERVDADDNQAVDRAESDAFFKMLDTSEDKILTIPEIKEVAERLVPELKDDVDDLFDVVDVNRDKVVTQEDVDGIFLIADKDRNNAVSKEEFDTLSKLYLLLECTIG</sequence>
<evidence type="ECO:0000259" key="3">
    <source>
        <dbReference type="PROSITE" id="PS50222"/>
    </source>
</evidence>
<evidence type="ECO:0000256" key="2">
    <source>
        <dbReference type="SAM" id="SignalP"/>
    </source>
</evidence>
<dbReference type="InterPro" id="IPR018247">
    <property type="entry name" value="EF_Hand_1_Ca_BS"/>
</dbReference>
<proteinExistence type="predicted"/>
<dbReference type="AlphaFoldDB" id="A0A8S3ZHJ5"/>
<keyword evidence="5" id="KW-1185">Reference proteome</keyword>
<dbReference type="PROSITE" id="PS50222">
    <property type="entry name" value="EF_HAND_2"/>
    <property type="match status" value="1"/>
</dbReference>
<evidence type="ECO:0000256" key="1">
    <source>
        <dbReference type="ARBA" id="ARBA00022837"/>
    </source>
</evidence>
<accession>A0A8S3ZHJ5</accession>
<keyword evidence="1" id="KW-0106">Calcium</keyword>
<feature type="domain" description="EF-hand" evidence="3">
    <location>
        <begin position="73"/>
        <end position="108"/>
    </location>
</feature>